<feature type="chain" id="PRO_5003559099" description="TerB family tellurite resistance protein" evidence="1">
    <location>
        <begin position="38"/>
        <end position="227"/>
    </location>
</feature>
<dbReference type="Proteomes" id="UP000002774">
    <property type="component" value="Chromosome"/>
</dbReference>
<proteinExistence type="predicted"/>
<evidence type="ECO:0000256" key="1">
    <source>
        <dbReference type="SAM" id="SignalP"/>
    </source>
</evidence>
<evidence type="ECO:0008006" key="4">
    <source>
        <dbReference type="Google" id="ProtNLM"/>
    </source>
</evidence>
<dbReference type="AlphaFoldDB" id="H1YHF2"/>
<gene>
    <name evidence="2" type="ORF">Mucpa_1324</name>
</gene>
<sequence>MESMSKVQAEKPKVKGLLSVLSICFLLCAFSFQPAKAQTFAEWFSQKKKQKEYLLKQIAGLQVYIGFAKKGYDIASSGIHTVRDIKNGEFGLHSAFFSSLKAVSPFIRNNSKVAEIIEMQLSISKSFNGIKSNDLLSDGDRDYIGSVREKVLDECLTDLEELLLVITSGKIEMTDDERIKRLDQVYAGMKDKSAFTQSFTGEVSLFISQKESEQRSINQNRRLYEIN</sequence>
<protein>
    <recommendedName>
        <fullName evidence="4">TerB family tellurite resistance protein</fullName>
    </recommendedName>
</protein>
<reference evidence="2" key="1">
    <citation type="submission" date="2011-09" db="EMBL/GenBank/DDBJ databases">
        <title>The permanent draft genome of Mucilaginibacter paludis DSM 18603.</title>
        <authorList>
            <consortium name="US DOE Joint Genome Institute (JGI-PGF)"/>
            <person name="Lucas S."/>
            <person name="Han J."/>
            <person name="Lapidus A."/>
            <person name="Bruce D."/>
            <person name="Goodwin L."/>
            <person name="Pitluck S."/>
            <person name="Peters L."/>
            <person name="Kyrpides N."/>
            <person name="Mavromatis K."/>
            <person name="Ivanova N."/>
            <person name="Mikhailova N."/>
            <person name="Held B."/>
            <person name="Detter J.C."/>
            <person name="Tapia R."/>
            <person name="Han C."/>
            <person name="Land M."/>
            <person name="Hauser L."/>
            <person name="Markowitz V."/>
            <person name="Cheng J.-F."/>
            <person name="Hugenholtz P."/>
            <person name="Woyke T."/>
            <person name="Wu D."/>
            <person name="Tindall B."/>
            <person name="Brambilla E."/>
            <person name="Klenk H.-P."/>
            <person name="Eisen J.A."/>
        </authorList>
    </citation>
    <scope>NUCLEOTIDE SEQUENCE [LARGE SCALE GENOMIC DNA]</scope>
    <source>
        <strain evidence="2">DSM 18603</strain>
    </source>
</reference>
<dbReference type="RefSeq" id="WP_008505255.1">
    <property type="nucleotide sequence ID" value="NZ_CM001403.1"/>
</dbReference>
<dbReference type="HOGENOM" id="CLU_109280_0_0_10"/>
<accession>H1YHF2</accession>
<organism evidence="2 3">
    <name type="scientific">Mucilaginibacter paludis DSM 18603</name>
    <dbReference type="NCBI Taxonomy" id="714943"/>
    <lineage>
        <taxon>Bacteria</taxon>
        <taxon>Pseudomonadati</taxon>
        <taxon>Bacteroidota</taxon>
        <taxon>Sphingobacteriia</taxon>
        <taxon>Sphingobacteriales</taxon>
        <taxon>Sphingobacteriaceae</taxon>
        <taxon>Mucilaginibacter</taxon>
    </lineage>
</organism>
<dbReference type="STRING" id="714943.Mucpa_1324"/>
<dbReference type="eggNOG" id="COG0497">
    <property type="taxonomic scope" value="Bacteria"/>
</dbReference>
<keyword evidence="1" id="KW-0732">Signal</keyword>
<dbReference type="EMBL" id="CM001403">
    <property type="protein sequence ID" value="EHQ25486.1"/>
    <property type="molecule type" value="Genomic_DNA"/>
</dbReference>
<feature type="signal peptide" evidence="1">
    <location>
        <begin position="1"/>
        <end position="37"/>
    </location>
</feature>
<keyword evidence="3" id="KW-1185">Reference proteome</keyword>
<evidence type="ECO:0000313" key="3">
    <source>
        <dbReference type="Proteomes" id="UP000002774"/>
    </source>
</evidence>
<evidence type="ECO:0000313" key="2">
    <source>
        <dbReference type="EMBL" id="EHQ25486.1"/>
    </source>
</evidence>
<name>H1YHF2_9SPHI</name>